<evidence type="ECO:0000256" key="3">
    <source>
        <dbReference type="PIRSR" id="PIRSR039026-2"/>
    </source>
</evidence>
<evidence type="ECO:0000256" key="1">
    <source>
        <dbReference type="ARBA" id="ARBA00022729"/>
    </source>
</evidence>
<dbReference type="GO" id="GO:0055085">
    <property type="term" value="P:transmembrane transport"/>
    <property type="evidence" value="ECO:0007669"/>
    <property type="project" value="InterPro"/>
</dbReference>
<feature type="binding site" evidence="2">
    <location>
        <position position="132"/>
    </location>
    <ligand>
        <name>substrate</name>
    </ligand>
</feature>
<dbReference type="EMBL" id="CP018223">
    <property type="protein sequence ID" value="API61418.1"/>
    <property type="molecule type" value="Genomic_DNA"/>
</dbReference>
<dbReference type="GO" id="GO:0046872">
    <property type="term" value="F:metal ion binding"/>
    <property type="evidence" value="ECO:0007669"/>
    <property type="project" value="UniProtKB-KW"/>
</dbReference>
<dbReference type="GO" id="GO:0031317">
    <property type="term" value="C:tripartite ATP-independent periplasmic transporter complex"/>
    <property type="evidence" value="ECO:0007669"/>
    <property type="project" value="InterPro"/>
</dbReference>
<dbReference type="SUPFAM" id="SSF53850">
    <property type="entry name" value="Periplasmic binding protein-like II"/>
    <property type="match status" value="1"/>
</dbReference>
<evidence type="ECO:0000256" key="2">
    <source>
        <dbReference type="PIRSR" id="PIRSR039026-1"/>
    </source>
</evidence>
<proteinExistence type="predicted"/>
<evidence type="ECO:0000313" key="4">
    <source>
        <dbReference type="EMBL" id="API61418.1"/>
    </source>
</evidence>
<dbReference type="AlphaFoldDB" id="A0A1L4A0J6"/>
<organism evidence="4 5">
    <name type="scientific">Tardibacter chloracetimidivorans</name>
    <dbReference type="NCBI Taxonomy" id="1921510"/>
    <lineage>
        <taxon>Bacteria</taxon>
        <taxon>Pseudomonadati</taxon>
        <taxon>Pseudomonadota</taxon>
        <taxon>Alphaproteobacteria</taxon>
        <taxon>Sphingomonadales</taxon>
        <taxon>Sphingomonadaceae</taxon>
        <taxon>Tardibacter</taxon>
    </lineage>
</organism>
<keyword evidence="5" id="KW-1185">Reference proteome</keyword>
<dbReference type="PIRSF" id="PIRSF039026">
    <property type="entry name" value="SiaP"/>
    <property type="match status" value="1"/>
</dbReference>
<feature type="binding site" evidence="2">
    <location>
        <position position="153"/>
    </location>
    <ligand>
        <name>substrate</name>
    </ligand>
</feature>
<protein>
    <recommendedName>
        <fullName evidence="6">ABC transporter substrate-binding protein</fullName>
    </recommendedName>
</protein>
<dbReference type="NCBIfam" id="NF037995">
    <property type="entry name" value="TRAP_S1"/>
    <property type="match status" value="1"/>
</dbReference>
<geneLocation type="plasmid" evidence="5">
    <name>phsl2</name>
</geneLocation>
<keyword evidence="1" id="KW-0732">Signal</keyword>
<evidence type="ECO:0000313" key="5">
    <source>
        <dbReference type="Proteomes" id="UP000182063"/>
    </source>
</evidence>
<feature type="binding site" evidence="3">
    <location>
        <position position="190"/>
    </location>
    <ligand>
        <name>substrate</name>
    </ligand>
</feature>
<dbReference type="KEGG" id="sphj:BSL82_18440"/>
<dbReference type="PANTHER" id="PTHR33376:SF5">
    <property type="entry name" value="EXTRACYTOPLASMIC SOLUTE RECEPTOR PROTEIN"/>
    <property type="match status" value="1"/>
</dbReference>
<sequence length="337" mass="37003">MATAHRPRKRSRCQPGRSAPLRCASRPGWHRKCGSANHATGPIIAGSPPGEIVPGLQVLDAVEQGTIECGYTAGYYYGGKESALAIDTCLPFGMGVRQHNAWMLNGGGLELTRQVYKKFNCINFPAGHTGTQMGGWWRAEVKTLADLKGKKMRIPGLGGAIMAKLGVIPQQLSGGDIYPALERGTIDAAEWSVPYDDEKLGFYKVAKFYYSPAFWEPTASFPVIVNLKAWEALPAQFREALEVACFEAYTKVPAAYDAANPEALKRLIAQGVQLRSFSKEIMDAAWVATKQVMAEESAKSADFKRLYDSYTAFRLGVGSWFRVAESPLDNFTLYQAR</sequence>
<name>A0A1L4A0J6_9SPHN</name>
<dbReference type="InterPro" id="IPR026289">
    <property type="entry name" value="SBP_TakP-like"/>
</dbReference>
<dbReference type="Proteomes" id="UP000182063">
    <property type="component" value="Plasmid pHSL2"/>
</dbReference>
<dbReference type="Pfam" id="PF03480">
    <property type="entry name" value="DctP"/>
    <property type="match status" value="1"/>
</dbReference>
<accession>A0A1L4A0J6</accession>
<feature type="binding site" evidence="3">
    <location>
        <position position="191"/>
    </location>
    <ligand>
        <name>Na(+)</name>
        <dbReference type="ChEBI" id="CHEBI:29101"/>
    </ligand>
</feature>
<gene>
    <name evidence="4" type="ORF">BSL82_18440</name>
</gene>
<dbReference type="InterPro" id="IPR038404">
    <property type="entry name" value="TRAP_DctP_sf"/>
</dbReference>
<dbReference type="PANTHER" id="PTHR33376">
    <property type="match status" value="1"/>
</dbReference>
<reference evidence="4 5" key="1">
    <citation type="submission" date="2016-11" db="EMBL/GenBank/DDBJ databases">
        <title>Complete Genome Sequence of alachlor-degrading Sphingomonas sp. strain JJ-A5.</title>
        <authorList>
            <person name="Lee H."/>
            <person name="Ka J.-O."/>
        </authorList>
    </citation>
    <scope>NUCLEOTIDE SEQUENCE [LARGE SCALE GENOMIC DNA]</scope>
    <source>
        <strain evidence="4 5">JJ-A5</strain>
        <plasmid evidence="5">phsl2</plasmid>
    </source>
</reference>
<evidence type="ECO:0008006" key="6">
    <source>
        <dbReference type="Google" id="ProtNLM"/>
    </source>
</evidence>
<keyword evidence="4" id="KW-0614">Plasmid</keyword>
<dbReference type="Gene3D" id="3.40.190.10">
    <property type="entry name" value="Periplasmic binding protein-like II"/>
    <property type="match status" value="1"/>
</dbReference>
<dbReference type="Gene3D" id="3.40.190.170">
    <property type="entry name" value="Bacterial extracellular solute-binding protein, family 7"/>
    <property type="match status" value="1"/>
</dbReference>
<keyword evidence="3" id="KW-0479">Metal-binding</keyword>
<dbReference type="InterPro" id="IPR018389">
    <property type="entry name" value="DctP_fam"/>
</dbReference>
<feature type="binding site" evidence="3">
    <location>
        <position position="216"/>
    </location>
    <ligand>
        <name>substrate</name>
    </ligand>
</feature>